<dbReference type="SUPFAM" id="SSF46785">
    <property type="entry name" value="Winged helix' DNA-binding domain"/>
    <property type="match status" value="1"/>
</dbReference>
<evidence type="ECO:0000313" key="5">
    <source>
        <dbReference type="EMBL" id="CTQ76410.1"/>
    </source>
</evidence>
<dbReference type="PRINTS" id="PR00037">
    <property type="entry name" value="HTHLACR"/>
</dbReference>
<keyword evidence="3" id="KW-0804">Transcription</keyword>
<dbReference type="PANTHER" id="PTHR30363">
    <property type="entry name" value="HTH-TYPE TRANSCRIPTIONAL REGULATOR SRLR-RELATED"/>
    <property type="match status" value="1"/>
</dbReference>
<dbReference type="InterPro" id="IPR014036">
    <property type="entry name" value="DeoR-like_C"/>
</dbReference>
<dbReference type="SUPFAM" id="SSF100950">
    <property type="entry name" value="NagB/RpiA/CoA transferase-like"/>
    <property type="match status" value="1"/>
</dbReference>
<keyword evidence="1" id="KW-0678">Repressor</keyword>
<gene>
    <name evidence="5" type="primary">glcR_2</name>
    <name evidence="5" type="ORF">LA5096_04734</name>
</gene>
<sequence>MQSPASPDERRRYILKSLQESGRLTTTQLAVRFDISEDSARRDFRELAAEGLIQRVHGAALPVSSASQPFNSRYKISAGTKARLARLAAAHVLEGQVVLFDGGTTNLAIATQIPKTLAFSAITNSPRIAASLSENPNVEIILLGGVFDPRSQMTTGAAVLDAVQRLHADICFTGVHGIDAELGLTTPYYDEALFKAAMIAAGQKVIAVATKDKIGFRAAHHISDLASLNLLVAEGHDEIMQQISLIKKTGPDLELG</sequence>
<evidence type="ECO:0000313" key="6">
    <source>
        <dbReference type="Proteomes" id="UP000049983"/>
    </source>
</evidence>
<evidence type="ECO:0000256" key="1">
    <source>
        <dbReference type="ARBA" id="ARBA00022491"/>
    </source>
</evidence>
<dbReference type="Gene3D" id="3.40.50.1360">
    <property type="match status" value="1"/>
</dbReference>
<dbReference type="InterPro" id="IPR036388">
    <property type="entry name" value="WH-like_DNA-bd_sf"/>
</dbReference>
<keyword evidence="2" id="KW-0805">Transcription regulation</keyword>
<dbReference type="SMART" id="SM01134">
    <property type="entry name" value="DeoRC"/>
    <property type="match status" value="1"/>
</dbReference>
<dbReference type="RefSeq" id="WP_055117136.1">
    <property type="nucleotide sequence ID" value="NZ_CXWA01000004.1"/>
</dbReference>
<dbReference type="InterPro" id="IPR037171">
    <property type="entry name" value="NagB/RpiA_transferase-like"/>
</dbReference>
<accession>A0A0M6ZA71</accession>
<dbReference type="Gene3D" id="1.10.10.10">
    <property type="entry name" value="Winged helix-like DNA-binding domain superfamily/Winged helix DNA-binding domain"/>
    <property type="match status" value="1"/>
</dbReference>
<dbReference type="InterPro" id="IPR036390">
    <property type="entry name" value="WH_DNA-bd_sf"/>
</dbReference>
<dbReference type="Pfam" id="PF00455">
    <property type="entry name" value="DeoRC"/>
    <property type="match status" value="1"/>
</dbReference>
<proteinExistence type="predicted"/>
<evidence type="ECO:0000256" key="3">
    <source>
        <dbReference type="ARBA" id="ARBA00023163"/>
    </source>
</evidence>
<name>A0A0M6ZA71_9HYPH</name>
<dbReference type="InterPro" id="IPR050313">
    <property type="entry name" value="Carb_Metab_HTH_regulators"/>
</dbReference>
<evidence type="ECO:0000259" key="4">
    <source>
        <dbReference type="PROSITE" id="PS51000"/>
    </source>
</evidence>
<dbReference type="GeneID" id="97672016"/>
<dbReference type="Pfam" id="PF08220">
    <property type="entry name" value="HTH_DeoR"/>
    <property type="match status" value="1"/>
</dbReference>
<dbReference type="SMART" id="SM00420">
    <property type="entry name" value="HTH_DEOR"/>
    <property type="match status" value="1"/>
</dbReference>
<feature type="domain" description="HTH deoR-type" evidence="4">
    <location>
        <begin position="7"/>
        <end position="62"/>
    </location>
</feature>
<dbReference type="PANTHER" id="PTHR30363:SF4">
    <property type="entry name" value="GLYCEROL-3-PHOSPHATE REGULON REPRESSOR"/>
    <property type="match status" value="1"/>
</dbReference>
<keyword evidence="6" id="KW-1185">Reference proteome</keyword>
<organism evidence="5 6">
    <name type="scientific">Roseibium album</name>
    <dbReference type="NCBI Taxonomy" id="311410"/>
    <lineage>
        <taxon>Bacteria</taxon>
        <taxon>Pseudomonadati</taxon>
        <taxon>Pseudomonadota</taxon>
        <taxon>Alphaproteobacteria</taxon>
        <taxon>Hyphomicrobiales</taxon>
        <taxon>Stappiaceae</taxon>
        <taxon>Roseibium</taxon>
    </lineage>
</organism>
<dbReference type="STRING" id="311410.LA5095_03452"/>
<dbReference type="Proteomes" id="UP000049983">
    <property type="component" value="Unassembled WGS sequence"/>
</dbReference>
<protein>
    <submittedName>
        <fullName evidence="5">HTH-type transcriptional repressor GlcR</fullName>
    </submittedName>
</protein>
<dbReference type="AlphaFoldDB" id="A0A0M6ZA71"/>
<dbReference type="GO" id="GO:0003700">
    <property type="term" value="F:DNA-binding transcription factor activity"/>
    <property type="evidence" value="ECO:0007669"/>
    <property type="project" value="InterPro"/>
</dbReference>
<evidence type="ECO:0000256" key="2">
    <source>
        <dbReference type="ARBA" id="ARBA00023015"/>
    </source>
</evidence>
<reference evidence="6" key="1">
    <citation type="submission" date="2015-07" db="EMBL/GenBank/DDBJ databases">
        <authorList>
            <person name="Rodrigo-Torres Lidia"/>
            <person name="Arahal R.David."/>
        </authorList>
    </citation>
    <scope>NUCLEOTIDE SEQUENCE [LARGE SCALE GENOMIC DNA]</scope>
    <source>
        <strain evidence="6">CECT 5096</strain>
    </source>
</reference>
<dbReference type="PROSITE" id="PS51000">
    <property type="entry name" value="HTH_DEOR_2"/>
    <property type="match status" value="1"/>
</dbReference>
<dbReference type="EMBL" id="CXWC01000013">
    <property type="protein sequence ID" value="CTQ76410.1"/>
    <property type="molecule type" value="Genomic_DNA"/>
</dbReference>
<dbReference type="OrthoDB" id="9797223at2"/>
<dbReference type="InterPro" id="IPR001034">
    <property type="entry name" value="DeoR_HTH"/>
</dbReference>